<sequence length="519" mass="61001">MKDVFRVAIYLRLSIEDKDKLNRLDDSESIKNQRHMLMEVVNNNPSYNLVGEYCDEDLSGAGTFRPEFERLINDCENGKIDIVLCKSQSRFSRDMEIVERYINNKFKEWNVRFISLSDNADTENPGNKKSRQINGLVNEWYLEDVSNNIRSAFNSKMKQGEFISPFAPFGYLVDSSDNNKLVVDKVACIVVKDIFNLYLKGYGYSAIAKYLNDKNIPSPSLYKYRQGIKLNVVSNKKRDEIKWNSNAIKTILKNEVYLGKLVQGKRTTVSYKNHKIINKDKSLWISYPNTHEAIIDKDTFDKVQREMKNRTKPRGSSTVHLFSGKVFCLCCSHYLRKKNSSKHEYLVCSNNNICSNKSSIRYDKLENIVLLEINKLLNKFYDEELLKKKVNKKYKEVYKEKIESLESELVNINRKIDESKNYLKNLYEDKVNGVISLEMFKTLVSSYEDNKDRYSKQLNDINKKIIIYKENIKGFDEKIISRYKKLDNLNRVIVNEFIDKIYVGEIRDNIRNIKIKWNF</sequence>
<dbReference type="PANTHER" id="PTHR30461">
    <property type="entry name" value="DNA-INVERTASE FROM LAMBDOID PROPHAGE"/>
    <property type="match status" value="1"/>
</dbReference>
<dbReference type="Pfam" id="PF00239">
    <property type="entry name" value="Resolvase"/>
    <property type="match status" value="1"/>
</dbReference>
<reference evidence="4" key="2">
    <citation type="journal article" date="2021" name="PeerJ">
        <title>Extensive microbial diversity within the chicken gut microbiome revealed by metagenomics and culture.</title>
        <authorList>
            <person name="Gilroy R."/>
            <person name="Ravi A."/>
            <person name="Getino M."/>
            <person name="Pursley I."/>
            <person name="Horton D.L."/>
            <person name="Alikhan N.F."/>
            <person name="Baker D."/>
            <person name="Gharbi K."/>
            <person name="Hall N."/>
            <person name="Watson M."/>
            <person name="Adriaenssens E.M."/>
            <person name="Foster-Nyarko E."/>
            <person name="Jarju S."/>
            <person name="Secka A."/>
            <person name="Antonio M."/>
            <person name="Oren A."/>
            <person name="Chaudhuri R.R."/>
            <person name="La Ragione R."/>
            <person name="Hildebrand F."/>
            <person name="Pallen M.J."/>
        </authorList>
    </citation>
    <scope>NUCLEOTIDE SEQUENCE</scope>
    <source>
        <strain evidence="4">CHK195-26880</strain>
    </source>
</reference>
<dbReference type="InterPro" id="IPR025378">
    <property type="entry name" value="DUF4368"/>
</dbReference>
<dbReference type="EMBL" id="DVKQ01000073">
    <property type="protein sequence ID" value="HIT37939.1"/>
    <property type="molecule type" value="Genomic_DNA"/>
</dbReference>
<evidence type="ECO:0000313" key="4">
    <source>
        <dbReference type="EMBL" id="HIT37939.1"/>
    </source>
</evidence>
<keyword evidence="1" id="KW-0175">Coiled coil</keyword>
<feature type="domain" description="Resolvase/invertase-type recombinase catalytic" evidence="2">
    <location>
        <begin position="6"/>
        <end position="160"/>
    </location>
</feature>
<dbReference type="Proteomes" id="UP000886833">
    <property type="component" value="Unassembled WGS sequence"/>
</dbReference>
<dbReference type="Gene3D" id="3.40.50.1390">
    <property type="entry name" value="Resolvase, N-terminal catalytic domain"/>
    <property type="match status" value="1"/>
</dbReference>
<dbReference type="PANTHER" id="PTHR30461:SF23">
    <property type="entry name" value="DNA RECOMBINASE-RELATED"/>
    <property type="match status" value="1"/>
</dbReference>
<organism evidence="4 5">
    <name type="scientific">Candidatus Onthousia faecipullorum</name>
    <dbReference type="NCBI Taxonomy" id="2840887"/>
    <lineage>
        <taxon>Bacteria</taxon>
        <taxon>Bacillati</taxon>
        <taxon>Bacillota</taxon>
        <taxon>Bacilli</taxon>
        <taxon>Candidatus Onthousia</taxon>
    </lineage>
</organism>
<feature type="domain" description="Recombinase" evidence="3">
    <location>
        <begin position="168"/>
        <end position="313"/>
    </location>
</feature>
<evidence type="ECO:0000259" key="3">
    <source>
        <dbReference type="PROSITE" id="PS51737"/>
    </source>
</evidence>
<name>A0A9D1GD20_9FIRM</name>
<evidence type="ECO:0000313" key="5">
    <source>
        <dbReference type="Proteomes" id="UP000886833"/>
    </source>
</evidence>
<evidence type="ECO:0000256" key="1">
    <source>
        <dbReference type="SAM" id="Coils"/>
    </source>
</evidence>
<reference evidence="4" key="1">
    <citation type="submission" date="2020-10" db="EMBL/GenBank/DDBJ databases">
        <authorList>
            <person name="Gilroy R."/>
        </authorList>
    </citation>
    <scope>NUCLEOTIDE SEQUENCE</scope>
    <source>
        <strain evidence="4">CHK195-26880</strain>
    </source>
</reference>
<feature type="coiled-coil region" evidence="1">
    <location>
        <begin position="395"/>
        <end position="471"/>
    </location>
</feature>
<gene>
    <name evidence="4" type="ORF">IAB59_05640</name>
</gene>
<dbReference type="Pfam" id="PF13408">
    <property type="entry name" value="Zn_ribbon_recom"/>
    <property type="match status" value="1"/>
</dbReference>
<accession>A0A9D1GD20</accession>
<protein>
    <submittedName>
        <fullName evidence="4">Recombinase family protein</fullName>
    </submittedName>
</protein>
<dbReference type="Pfam" id="PF07508">
    <property type="entry name" value="Recombinase"/>
    <property type="match status" value="1"/>
</dbReference>
<proteinExistence type="predicted"/>
<dbReference type="SMART" id="SM00857">
    <property type="entry name" value="Resolvase"/>
    <property type="match status" value="1"/>
</dbReference>
<comment type="caution">
    <text evidence="4">The sequence shown here is derived from an EMBL/GenBank/DDBJ whole genome shotgun (WGS) entry which is preliminary data.</text>
</comment>
<dbReference type="GO" id="GO:0000150">
    <property type="term" value="F:DNA strand exchange activity"/>
    <property type="evidence" value="ECO:0007669"/>
    <property type="project" value="InterPro"/>
</dbReference>
<dbReference type="InterPro" id="IPR036162">
    <property type="entry name" value="Resolvase-like_N_sf"/>
</dbReference>
<dbReference type="PROSITE" id="PS51737">
    <property type="entry name" value="RECOMBINASE_DNA_BIND"/>
    <property type="match status" value="1"/>
</dbReference>
<dbReference type="Pfam" id="PF14287">
    <property type="entry name" value="DUF4368"/>
    <property type="match status" value="1"/>
</dbReference>
<dbReference type="PROSITE" id="PS51736">
    <property type="entry name" value="RECOMBINASES_3"/>
    <property type="match status" value="1"/>
</dbReference>
<dbReference type="GO" id="GO:0003677">
    <property type="term" value="F:DNA binding"/>
    <property type="evidence" value="ECO:0007669"/>
    <property type="project" value="InterPro"/>
</dbReference>
<dbReference type="InterPro" id="IPR038109">
    <property type="entry name" value="DNA_bind_recomb_sf"/>
</dbReference>
<dbReference type="SUPFAM" id="SSF53041">
    <property type="entry name" value="Resolvase-like"/>
    <property type="match status" value="1"/>
</dbReference>
<dbReference type="InterPro" id="IPR050639">
    <property type="entry name" value="SSR_resolvase"/>
</dbReference>
<dbReference type="InterPro" id="IPR025827">
    <property type="entry name" value="Zn_ribbon_recom_dom"/>
</dbReference>
<dbReference type="CDD" id="cd00338">
    <property type="entry name" value="Ser_Recombinase"/>
    <property type="match status" value="1"/>
</dbReference>
<dbReference type="AlphaFoldDB" id="A0A9D1GD20"/>
<dbReference type="InterPro" id="IPR011109">
    <property type="entry name" value="DNA_bind_recombinase_dom"/>
</dbReference>
<dbReference type="InterPro" id="IPR006119">
    <property type="entry name" value="Resolv_N"/>
</dbReference>
<dbReference type="Gene3D" id="3.90.1750.20">
    <property type="entry name" value="Putative Large Serine Recombinase, Chain B, Domain 2"/>
    <property type="match status" value="1"/>
</dbReference>
<evidence type="ECO:0000259" key="2">
    <source>
        <dbReference type="PROSITE" id="PS51736"/>
    </source>
</evidence>